<proteinExistence type="predicted"/>
<dbReference type="PANTHER" id="PTHR33119:SF1">
    <property type="entry name" value="FE2OG DIOXYGENASE DOMAIN-CONTAINING PROTEIN"/>
    <property type="match status" value="1"/>
</dbReference>
<dbReference type="eggNOG" id="ENOG502QQIE">
    <property type="taxonomic scope" value="Eukaryota"/>
</dbReference>
<feature type="domain" description="DUF4246" evidence="2">
    <location>
        <begin position="196"/>
        <end position="314"/>
    </location>
</feature>
<dbReference type="OMA" id="HIMNEIT"/>
<keyword evidence="4" id="KW-1185">Reference proteome</keyword>
<dbReference type="InParanoid" id="D2VAT5"/>
<dbReference type="PANTHER" id="PTHR33119">
    <property type="entry name" value="IFI3P"/>
    <property type="match status" value="1"/>
</dbReference>
<protein>
    <submittedName>
        <fullName evidence="3">Predicted protein</fullName>
    </submittedName>
</protein>
<dbReference type="Proteomes" id="UP000006671">
    <property type="component" value="Unassembled WGS sequence"/>
</dbReference>
<dbReference type="RefSeq" id="XP_002678749.1">
    <property type="nucleotide sequence ID" value="XM_002678703.1"/>
</dbReference>
<dbReference type="GeneID" id="8859311"/>
<dbReference type="Pfam" id="PF14033">
    <property type="entry name" value="DUF4246"/>
    <property type="match status" value="2"/>
</dbReference>
<dbReference type="InterPro" id="IPR049192">
    <property type="entry name" value="DUF4246_C"/>
</dbReference>
<dbReference type="STRING" id="5762.D2VAT5"/>
<name>D2VAT5_NAEGR</name>
<evidence type="ECO:0000256" key="1">
    <source>
        <dbReference type="SAM" id="MobiDB-lite"/>
    </source>
</evidence>
<dbReference type="AlphaFoldDB" id="D2VAT5"/>
<evidence type="ECO:0000313" key="4">
    <source>
        <dbReference type="Proteomes" id="UP000006671"/>
    </source>
</evidence>
<evidence type="ECO:0000313" key="3">
    <source>
        <dbReference type="EMBL" id="EFC46005.1"/>
    </source>
</evidence>
<dbReference type="InterPro" id="IPR025340">
    <property type="entry name" value="DUF4246"/>
</dbReference>
<dbReference type="OrthoDB" id="415532at2759"/>
<dbReference type="KEGG" id="ngr:NAEGRDRAFT_65969"/>
<feature type="domain" description="DUF4246" evidence="2">
    <location>
        <begin position="323"/>
        <end position="477"/>
    </location>
</feature>
<dbReference type="EMBL" id="GG738860">
    <property type="protein sequence ID" value="EFC46005.1"/>
    <property type="molecule type" value="Genomic_DNA"/>
</dbReference>
<accession>D2VAT5</accession>
<sequence length="542" mass="62991">MSKRPAESSSEDEEEDYSSEEENVQESSSIKTKPIQVNPLHADKIVRQILIKPKWHAKIDNKRIIKKWRDECTKQGISNSSFDVGIDILRDIKAISHSVHYCCGYCGAQPKKKLFSDPDSDAEELNEDEELFDGTLEDKKPSKKKKKVMRISYSDDEEYNDDDGERRSYRRSTKFCLCPCAHCAFKEQKVGPDVCVEKEDWIPEELTERLKKHLNSLVESTPKEEWDWHPGSNQQVLDIIHPSLYCYSKEHSILKGDTKKKLVKNMKQINTQWLPTDFEVDKQGNVKPLSYINNINPTSQKELQDTICEVLSHLTQPVKKFVKFKKKVQVIVKAANVIVTPEQGFYPGGTWHSEGDTENIVATAIFYYECQNVKESVLEFRSSLDEESFFGIEQDNVKQAWDRCNIHDRDKLFTILGNVKTTEGKCIFFPNTHQHRVRHFFPKDPTEVATRKILVFFFVDPEKPIVSTSNIDNQRRDAAISNAFPLVKKLPYPILIKEIIPFLPLMSKAQAEEVREQLMESRKYKRDEQNELYEREFSLCEH</sequence>
<feature type="region of interest" description="Disordered" evidence="1">
    <location>
        <begin position="1"/>
        <end position="35"/>
    </location>
</feature>
<organism evidence="4">
    <name type="scientific">Naegleria gruberi</name>
    <name type="common">Amoeba</name>
    <dbReference type="NCBI Taxonomy" id="5762"/>
    <lineage>
        <taxon>Eukaryota</taxon>
        <taxon>Discoba</taxon>
        <taxon>Heterolobosea</taxon>
        <taxon>Tetramitia</taxon>
        <taxon>Eutetramitia</taxon>
        <taxon>Vahlkampfiidae</taxon>
        <taxon>Naegleria</taxon>
    </lineage>
</organism>
<gene>
    <name evidence="3" type="ORF">NAEGRDRAFT_65969</name>
</gene>
<evidence type="ECO:0000259" key="2">
    <source>
        <dbReference type="Pfam" id="PF14033"/>
    </source>
</evidence>
<feature type="compositionally biased region" description="Acidic residues" evidence="1">
    <location>
        <begin position="9"/>
        <end position="24"/>
    </location>
</feature>
<reference evidence="3 4" key="1">
    <citation type="journal article" date="2010" name="Cell">
        <title>The genome of Naegleria gruberi illuminates early eukaryotic versatility.</title>
        <authorList>
            <person name="Fritz-Laylin L.K."/>
            <person name="Prochnik S.E."/>
            <person name="Ginger M.L."/>
            <person name="Dacks J.B."/>
            <person name="Carpenter M.L."/>
            <person name="Field M.C."/>
            <person name="Kuo A."/>
            <person name="Paredez A."/>
            <person name="Chapman J."/>
            <person name="Pham J."/>
            <person name="Shu S."/>
            <person name="Neupane R."/>
            <person name="Cipriano M."/>
            <person name="Mancuso J."/>
            <person name="Tu H."/>
            <person name="Salamov A."/>
            <person name="Lindquist E."/>
            <person name="Shapiro H."/>
            <person name="Lucas S."/>
            <person name="Grigoriev I.V."/>
            <person name="Cande W.Z."/>
            <person name="Fulton C."/>
            <person name="Rokhsar D.S."/>
            <person name="Dawson S.C."/>
        </authorList>
    </citation>
    <scope>NUCLEOTIDE SEQUENCE [LARGE SCALE GENOMIC DNA]</scope>
    <source>
        <strain evidence="3 4">NEG-M</strain>
    </source>
</reference>
<dbReference type="VEuPathDB" id="AmoebaDB:NAEGRDRAFT_65969"/>